<dbReference type="EMBL" id="JBDFQZ010000014">
    <property type="protein sequence ID" value="KAK9664380.1"/>
    <property type="molecule type" value="Genomic_DNA"/>
</dbReference>
<gene>
    <name evidence="1" type="ORF">RND81_14G037500</name>
</gene>
<dbReference type="AlphaFoldDB" id="A0AAW1GHZ4"/>
<evidence type="ECO:0000313" key="2">
    <source>
        <dbReference type="Proteomes" id="UP001443914"/>
    </source>
</evidence>
<keyword evidence="2" id="KW-1185">Reference proteome</keyword>
<proteinExistence type="predicted"/>
<dbReference type="Proteomes" id="UP001443914">
    <property type="component" value="Unassembled WGS sequence"/>
</dbReference>
<organism evidence="1 2">
    <name type="scientific">Saponaria officinalis</name>
    <name type="common">Common soapwort</name>
    <name type="synonym">Lychnis saponaria</name>
    <dbReference type="NCBI Taxonomy" id="3572"/>
    <lineage>
        <taxon>Eukaryota</taxon>
        <taxon>Viridiplantae</taxon>
        <taxon>Streptophyta</taxon>
        <taxon>Embryophyta</taxon>
        <taxon>Tracheophyta</taxon>
        <taxon>Spermatophyta</taxon>
        <taxon>Magnoliopsida</taxon>
        <taxon>eudicotyledons</taxon>
        <taxon>Gunneridae</taxon>
        <taxon>Pentapetalae</taxon>
        <taxon>Caryophyllales</taxon>
        <taxon>Caryophyllaceae</taxon>
        <taxon>Caryophylleae</taxon>
        <taxon>Saponaria</taxon>
    </lineage>
</organism>
<accession>A0AAW1GHZ4</accession>
<sequence length="151" mass="16761">MQSRVVDVRKSGNDPTIKKIATLKMKKAQTTLQEERHWLRVTIPAPELNQINAYLGCSNCGKRVDMPAGHVYSYATCSAENIICSPKITFNSNFSDGSGTLSMTAFTVDAVKLFRMEAADIFKMKHSVSMSATHNNILLPCVSNYPIKELM</sequence>
<name>A0AAW1GHZ4_SAPOF</name>
<dbReference type="Gene3D" id="2.40.50.140">
    <property type="entry name" value="Nucleic acid-binding proteins"/>
    <property type="match status" value="1"/>
</dbReference>
<dbReference type="InterPro" id="IPR012340">
    <property type="entry name" value="NA-bd_OB-fold"/>
</dbReference>
<protein>
    <submittedName>
        <fullName evidence="1">Uncharacterized protein</fullName>
    </submittedName>
</protein>
<reference evidence="1" key="1">
    <citation type="submission" date="2024-03" db="EMBL/GenBank/DDBJ databases">
        <title>WGS assembly of Saponaria officinalis var. Norfolk2.</title>
        <authorList>
            <person name="Jenkins J."/>
            <person name="Shu S."/>
            <person name="Grimwood J."/>
            <person name="Barry K."/>
            <person name="Goodstein D."/>
            <person name="Schmutz J."/>
            <person name="Leebens-Mack J."/>
            <person name="Osbourn A."/>
        </authorList>
    </citation>
    <scope>NUCLEOTIDE SEQUENCE [LARGE SCALE GENOMIC DNA]</scope>
    <source>
        <strain evidence="1">JIC</strain>
    </source>
</reference>
<dbReference type="SUPFAM" id="SSF50249">
    <property type="entry name" value="Nucleic acid-binding proteins"/>
    <property type="match status" value="1"/>
</dbReference>
<evidence type="ECO:0000313" key="1">
    <source>
        <dbReference type="EMBL" id="KAK9664380.1"/>
    </source>
</evidence>
<comment type="caution">
    <text evidence="1">The sequence shown here is derived from an EMBL/GenBank/DDBJ whole genome shotgun (WGS) entry which is preliminary data.</text>
</comment>